<feature type="transmembrane region" description="Helical" evidence="1">
    <location>
        <begin position="74"/>
        <end position="97"/>
    </location>
</feature>
<dbReference type="GO" id="GO:0016747">
    <property type="term" value="F:acyltransferase activity, transferring groups other than amino-acyl groups"/>
    <property type="evidence" value="ECO:0007669"/>
    <property type="project" value="InterPro"/>
</dbReference>
<reference evidence="4" key="1">
    <citation type="submission" date="2022-10" db="EMBL/GenBank/DDBJ databases">
        <title>Genome assembly of Pristionchus species.</title>
        <authorList>
            <person name="Yoshida K."/>
            <person name="Sommer R.J."/>
        </authorList>
    </citation>
    <scope>NUCLEOTIDE SEQUENCE [LARGE SCALE GENOMIC DNA]</scope>
    <source>
        <strain evidence="4">RS5460</strain>
    </source>
</reference>
<keyword evidence="1" id="KW-0472">Membrane</keyword>
<proteinExistence type="predicted"/>
<dbReference type="PANTHER" id="PTHR11161">
    <property type="entry name" value="O-ACYLTRANSFERASE"/>
    <property type="match status" value="1"/>
</dbReference>
<organism evidence="3 4">
    <name type="scientific">Pristionchus mayeri</name>
    <dbReference type="NCBI Taxonomy" id="1317129"/>
    <lineage>
        <taxon>Eukaryota</taxon>
        <taxon>Metazoa</taxon>
        <taxon>Ecdysozoa</taxon>
        <taxon>Nematoda</taxon>
        <taxon>Chromadorea</taxon>
        <taxon>Rhabditida</taxon>
        <taxon>Rhabditina</taxon>
        <taxon>Diplogasteromorpha</taxon>
        <taxon>Diplogasteroidea</taxon>
        <taxon>Neodiplogasteridae</taxon>
        <taxon>Pristionchus</taxon>
    </lineage>
</organism>
<evidence type="ECO:0000259" key="2">
    <source>
        <dbReference type="Pfam" id="PF01757"/>
    </source>
</evidence>
<dbReference type="AlphaFoldDB" id="A0AAN5CIT8"/>
<keyword evidence="1" id="KW-0812">Transmembrane</keyword>
<feature type="non-terminal residue" evidence="3">
    <location>
        <position position="124"/>
    </location>
</feature>
<evidence type="ECO:0000256" key="1">
    <source>
        <dbReference type="SAM" id="Phobius"/>
    </source>
</evidence>
<comment type="caution">
    <text evidence="3">The sequence shown here is derived from an EMBL/GenBank/DDBJ whole genome shotgun (WGS) entry which is preliminary data.</text>
</comment>
<keyword evidence="1" id="KW-1133">Transmembrane helix</keyword>
<dbReference type="EMBL" id="BTRK01000004">
    <property type="protein sequence ID" value="GMR45161.1"/>
    <property type="molecule type" value="Genomic_DNA"/>
</dbReference>
<evidence type="ECO:0000313" key="4">
    <source>
        <dbReference type="Proteomes" id="UP001328107"/>
    </source>
</evidence>
<evidence type="ECO:0000313" key="3">
    <source>
        <dbReference type="EMBL" id="GMR45161.1"/>
    </source>
</evidence>
<dbReference type="InterPro" id="IPR002656">
    <property type="entry name" value="Acyl_transf_3_dom"/>
</dbReference>
<feature type="domain" description="Acyltransferase 3" evidence="2">
    <location>
        <begin position="30"/>
        <end position="97"/>
    </location>
</feature>
<dbReference type="PANTHER" id="PTHR11161:SF0">
    <property type="entry name" value="O-ACYLTRANSFERASE LIKE PROTEIN"/>
    <property type="match status" value="1"/>
</dbReference>
<sequence>MLFIGFLVAWGPHIAPDKADYLKPCLTNWWHNALYINNFDIDLCYGVTWYLAADMQFYCIAPFFLLAIHYAKKVGFCAIIAGILYSICSTIFLIAFYDLPAISMIIDQSRNDEYFYAVHIKPWT</sequence>
<dbReference type="Pfam" id="PF01757">
    <property type="entry name" value="Acyl_transf_3"/>
    <property type="match status" value="1"/>
</dbReference>
<keyword evidence="4" id="KW-1185">Reference proteome</keyword>
<accession>A0AAN5CIT8</accession>
<name>A0AAN5CIT8_9BILA</name>
<feature type="transmembrane region" description="Helical" evidence="1">
    <location>
        <begin position="47"/>
        <end position="67"/>
    </location>
</feature>
<gene>
    <name evidence="3" type="ORF">PMAYCL1PPCAC_15356</name>
</gene>
<dbReference type="InterPro" id="IPR052728">
    <property type="entry name" value="O2_lipid_transport_reg"/>
</dbReference>
<dbReference type="Proteomes" id="UP001328107">
    <property type="component" value="Unassembled WGS sequence"/>
</dbReference>
<protein>
    <recommendedName>
        <fullName evidence="2">Acyltransferase 3 domain-containing protein</fullName>
    </recommendedName>
</protein>